<dbReference type="EMBL" id="CP060713">
    <property type="protein sequence ID" value="QNN51774.1"/>
    <property type="molecule type" value="Genomic_DNA"/>
</dbReference>
<dbReference type="RefSeq" id="WP_187577610.1">
    <property type="nucleotide sequence ID" value="NZ_CP060713.1"/>
</dbReference>
<proteinExistence type="predicted"/>
<gene>
    <name evidence="1" type="ORF">H9L09_14630</name>
</gene>
<sequence>MTHLNDLARSHQSVRLGEAARLRRGHQLALARRKSRRAERAALQARLVLARTL</sequence>
<reference evidence="1 2" key="1">
    <citation type="submission" date="2020-08" db="EMBL/GenBank/DDBJ databases">
        <title>Genome sequence of Nocardioides mesophilus KACC 16243T.</title>
        <authorList>
            <person name="Hyun D.-W."/>
            <person name="Bae J.-W."/>
        </authorList>
    </citation>
    <scope>NUCLEOTIDE SEQUENCE [LARGE SCALE GENOMIC DNA]</scope>
    <source>
        <strain evidence="1 2">KACC 16243</strain>
    </source>
</reference>
<name>A0A7G9R849_9ACTN</name>
<dbReference type="AlphaFoldDB" id="A0A7G9R849"/>
<evidence type="ECO:0000313" key="2">
    <source>
        <dbReference type="Proteomes" id="UP000515947"/>
    </source>
</evidence>
<protein>
    <submittedName>
        <fullName evidence="1">Uncharacterized protein</fullName>
    </submittedName>
</protein>
<keyword evidence="2" id="KW-1185">Reference proteome</keyword>
<evidence type="ECO:0000313" key="1">
    <source>
        <dbReference type="EMBL" id="QNN51774.1"/>
    </source>
</evidence>
<dbReference type="KEGG" id="nmes:H9L09_14630"/>
<dbReference type="Proteomes" id="UP000515947">
    <property type="component" value="Chromosome"/>
</dbReference>
<organism evidence="1 2">
    <name type="scientific">Nocardioides mesophilus</name>
    <dbReference type="NCBI Taxonomy" id="433659"/>
    <lineage>
        <taxon>Bacteria</taxon>
        <taxon>Bacillati</taxon>
        <taxon>Actinomycetota</taxon>
        <taxon>Actinomycetes</taxon>
        <taxon>Propionibacteriales</taxon>
        <taxon>Nocardioidaceae</taxon>
        <taxon>Nocardioides</taxon>
    </lineage>
</organism>
<accession>A0A7G9R849</accession>